<dbReference type="PANTHER" id="PTHR13490:SF0">
    <property type="entry name" value="SMALL RIBOSOMAL SUBUNIT PROTEIN MS35"/>
    <property type="match status" value="1"/>
</dbReference>
<dbReference type="InterPro" id="IPR019349">
    <property type="entry name" value="Ribosomal_mS35_mit"/>
</dbReference>
<keyword evidence="3" id="KW-1185">Reference proteome</keyword>
<dbReference type="AlphaFoldDB" id="A0AAW1U2K2"/>
<dbReference type="GO" id="GO:0003735">
    <property type="term" value="F:structural constituent of ribosome"/>
    <property type="evidence" value="ECO:0007669"/>
    <property type="project" value="InterPro"/>
</dbReference>
<dbReference type="InterPro" id="IPR039848">
    <property type="entry name" value="Ribosomal_mS35_mt"/>
</dbReference>
<dbReference type="PANTHER" id="PTHR13490">
    <property type="entry name" value="MITOCHONDRIAL 28S RIBOSOMAL PROTEIN S28"/>
    <property type="match status" value="1"/>
</dbReference>
<feature type="domain" description="Small ribosomal subunit protein mS35 mitochondrial conserved" evidence="1">
    <location>
        <begin position="171"/>
        <end position="240"/>
    </location>
</feature>
<dbReference type="GO" id="GO:0005763">
    <property type="term" value="C:mitochondrial small ribosomal subunit"/>
    <property type="evidence" value="ECO:0007669"/>
    <property type="project" value="TreeGrafter"/>
</dbReference>
<organism evidence="2 3">
    <name type="scientific">Henosepilachna vigintioctopunctata</name>
    <dbReference type="NCBI Taxonomy" id="420089"/>
    <lineage>
        <taxon>Eukaryota</taxon>
        <taxon>Metazoa</taxon>
        <taxon>Ecdysozoa</taxon>
        <taxon>Arthropoda</taxon>
        <taxon>Hexapoda</taxon>
        <taxon>Insecta</taxon>
        <taxon>Pterygota</taxon>
        <taxon>Neoptera</taxon>
        <taxon>Endopterygota</taxon>
        <taxon>Coleoptera</taxon>
        <taxon>Polyphaga</taxon>
        <taxon>Cucujiformia</taxon>
        <taxon>Coccinelloidea</taxon>
        <taxon>Coccinellidae</taxon>
        <taxon>Epilachninae</taxon>
        <taxon>Epilachnini</taxon>
        <taxon>Henosepilachna</taxon>
    </lineage>
</organism>
<dbReference type="EMBL" id="JARQZJ010000038">
    <property type="protein sequence ID" value="KAK9876773.1"/>
    <property type="molecule type" value="Genomic_DNA"/>
</dbReference>
<evidence type="ECO:0000259" key="1">
    <source>
        <dbReference type="Pfam" id="PF10213"/>
    </source>
</evidence>
<proteinExistence type="predicted"/>
<protein>
    <recommendedName>
        <fullName evidence="1">Small ribosomal subunit protein mS35 mitochondrial conserved domain-containing protein</fullName>
    </recommendedName>
</protein>
<dbReference type="GO" id="GO:0032543">
    <property type="term" value="P:mitochondrial translation"/>
    <property type="evidence" value="ECO:0007669"/>
    <property type="project" value="InterPro"/>
</dbReference>
<evidence type="ECO:0000313" key="3">
    <source>
        <dbReference type="Proteomes" id="UP001431783"/>
    </source>
</evidence>
<name>A0AAW1U2K2_9CUCU</name>
<sequence length="324" mass="37599">MFQVTRNINKCLSTTTLKYSSTMPRASEIDTEKDDFKPLNLRQVKGHQFVKRPMRKMEVLTPRTEQMPVDQDWGSVWPGPRSFQPNTVPLPVRQGYVKKGAAVPHKYGNAELMKIPNFLHLTPPVIKRQCEALKKFCTPWPKALDTDEKCQEHFPIEVATSSYCHSSPSIRDPLSRIVTVNIKLSSLKLDKHAKDKFLRLVGERYDENTDIVTITTDRCPTRKQNYDYAMYLVTALYHESWIVEEWEKLKSEADMEYYDWNKSKSKTSIEEMFGKKSNEVPHIEQYSNALNNLMNDGENEYNIAKYGDAVRKLLQLPQLSEISK</sequence>
<dbReference type="Proteomes" id="UP001431783">
    <property type="component" value="Unassembled WGS sequence"/>
</dbReference>
<comment type="caution">
    <text evidence="2">The sequence shown here is derived from an EMBL/GenBank/DDBJ whole genome shotgun (WGS) entry which is preliminary data.</text>
</comment>
<accession>A0AAW1U2K2</accession>
<evidence type="ECO:0000313" key="2">
    <source>
        <dbReference type="EMBL" id="KAK9876773.1"/>
    </source>
</evidence>
<reference evidence="2 3" key="1">
    <citation type="submission" date="2023-03" db="EMBL/GenBank/DDBJ databases">
        <title>Genome insight into feeding habits of ladybird beetles.</title>
        <authorList>
            <person name="Li H.-S."/>
            <person name="Huang Y.-H."/>
            <person name="Pang H."/>
        </authorList>
    </citation>
    <scope>NUCLEOTIDE SEQUENCE [LARGE SCALE GENOMIC DNA]</scope>
    <source>
        <strain evidence="2">SYSU_2023b</strain>
        <tissue evidence="2">Whole body</tissue>
    </source>
</reference>
<gene>
    <name evidence="2" type="ORF">WA026_015010</name>
</gene>
<dbReference type="Pfam" id="PF10213">
    <property type="entry name" value="MRP-S28"/>
    <property type="match status" value="1"/>
</dbReference>